<feature type="domain" description="Pyridoxamine 5'-phosphate oxidase N-terminal" evidence="1">
    <location>
        <begin position="7"/>
        <end position="117"/>
    </location>
</feature>
<accession>A0ABT5X4M0</accession>
<dbReference type="Pfam" id="PF01243">
    <property type="entry name" value="PNPOx_N"/>
    <property type="match status" value="1"/>
</dbReference>
<evidence type="ECO:0000313" key="3">
    <source>
        <dbReference type="Proteomes" id="UP001220010"/>
    </source>
</evidence>
<keyword evidence="3" id="KW-1185">Reference proteome</keyword>
<comment type="caution">
    <text evidence="2">The sequence shown here is derived from an EMBL/GenBank/DDBJ whole genome shotgun (WGS) entry which is preliminary data.</text>
</comment>
<dbReference type="RefSeq" id="WP_316965410.1">
    <property type="nucleotide sequence ID" value="NZ_JARFPK010000001.1"/>
</dbReference>
<dbReference type="Proteomes" id="UP001220010">
    <property type="component" value="Unassembled WGS sequence"/>
</dbReference>
<dbReference type="SUPFAM" id="SSF50475">
    <property type="entry name" value="FMN-binding split barrel"/>
    <property type="match status" value="1"/>
</dbReference>
<evidence type="ECO:0000259" key="1">
    <source>
        <dbReference type="Pfam" id="PF01243"/>
    </source>
</evidence>
<dbReference type="PANTHER" id="PTHR40660">
    <property type="entry name" value="5'-PHOSPHATE OXIDASE PUTATIVE DOMAIN-CONTAINING PROTEIN-RELATED"/>
    <property type="match status" value="1"/>
</dbReference>
<dbReference type="EMBL" id="JARFPK010000001">
    <property type="protein sequence ID" value="MDF0589651.1"/>
    <property type="molecule type" value="Genomic_DNA"/>
</dbReference>
<name>A0ABT5X4M0_9EURY</name>
<dbReference type="InterPro" id="IPR011576">
    <property type="entry name" value="Pyridox_Oxase_N"/>
</dbReference>
<organism evidence="2 3">
    <name type="scientific">Candidatus Methanocrinis natronophilus</name>
    <dbReference type="NCBI Taxonomy" id="3033396"/>
    <lineage>
        <taxon>Archaea</taxon>
        <taxon>Methanobacteriati</taxon>
        <taxon>Methanobacteriota</taxon>
        <taxon>Stenosarchaea group</taxon>
        <taxon>Methanomicrobia</taxon>
        <taxon>Methanotrichales</taxon>
        <taxon>Methanotrichaceae</taxon>
        <taxon>Methanocrinis</taxon>
    </lineage>
</organism>
<dbReference type="InterPro" id="IPR012349">
    <property type="entry name" value="Split_barrel_FMN-bd"/>
</dbReference>
<dbReference type="Gene3D" id="2.30.110.10">
    <property type="entry name" value="Electron Transport, Fmn-binding Protein, Chain A"/>
    <property type="match status" value="1"/>
</dbReference>
<dbReference type="PANTHER" id="PTHR40660:SF1">
    <property type="entry name" value="5'-PHOSPHATE OXIDASE PUTATIVE DOMAIN-CONTAINING PROTEIN-RELATED"/>
    <property type="match status" value="1"/>
</dbReference>
<proteinExistence type="predicted"/>
<gene>
    <name evidence="2" type="ORF">P0O15_00465</name>
</gene>
<protein>
    <submittedName>
        <fullName evidence="2">Pyridoxamine 5'-phosphate oxidase family protein</fullName>
    </submittedName>
</protein>
<sequence>MQPNLVEYFNRQPRIATLSTADRDGKVDVAPMGSPRMVDETTVVMALAKNRTLANLQENPHAVYMIMVPGEGIFDWKGVRVYMRMRSCETSGEAIDAMRREISEAIGEAAAGMLHAAVTFEVEEVRPIVDMGQGWERSI</sequence>
<evidence type="ECO:0000313" key="2">
    <source>
        <dbReference type="EMBL" id="MDF0589651.1"/>
    </source>
</evidence>
<reference evidence="2 3" key="1">
    <citation type="submission" date="2023-03" db="EMBL/GenBank/DDBJ databases">
        <title>WGS of Methanotrichaceae archaeon Mx.</title>
        <authorList>
            <person name="Sorokin D.Y."/>
            <person name="Merkel A.Y."/>
        </authorList>
    </citation>
    <scope>NUCLEOTIDE SEQUENCE [LARGE SCALE GENOMIC DNA]</scope>
    <source>
        <strain evidence="2 3">Mx</strain>
    </source>
</reference>